<dbReference type="GO" id="GO:0015297">
    <property type="term" value="F:antiporter activity"/>
    <property type="evidence" value="ECO:0007669"/>
    <property type="project" value="InterPro"/>
</dbReference>
<dbReference type="PANTHER" id="PTHR43298">
    <property type="entry name" value="MULTIDRUG RESISTANCE PROTEIN NORM-RELATED"/>
    <property type="match status" value="1"/>
</dbReference>
<gene>
    <name evidence="7" type="ORF">OA50_04981</name>
</gene>
<organism evidence="7 8">
    <name type="scientific">Mameliella alba</name>
    <dbReference type="NCBI Taxonomy" id="561184"/>
    <lineage>
        <taxon>Bacteria</taxon>
        <taxon>Pseudomonadati</taxon>
        <taxon>Pseudomonadota</taxon>
        <taxon>Alphaproteobacteria</taxon>
        <taxon>Rhodobacterales</taxon>
        <taxon>Roseobacteraceae</taxon>
        <taxon>Mameliella</taxon>
    </lineage>
</organism>
<comment type="subcellular location">
    <subcellularLocation>
        <location evidence="1">Membrane</location>
        <topology evidence="1">Multi-pass membrane protein</topology>
    </subcellularLocation>
</comment>
<evidence type="ECO:0000313" key="7">
    <source>
        <dbReference type="EMBL" id="KHQ50473.1"/>
    </source>
</evidence>
<evidence type="ECO:0000256" key="5">
    <source>
        <dbReference type="ARBA" id="ARBA00022989"/>
    </source>
</evidence>
<dbReference type="PANTHER" id="PTHR43298:SF2">
    <property type="entry name" value="FMN_FAD EXPORTER YEEO-RELATED"/>
    <property type="match status" value="1"/>
</dbReference>
<name>A0A0B3RUS7_9RHOB</name>
<keyword evidence="6" id="KW-0472">Membrane</keyword>
<comment type="similarity">
    <text evidence="2">Belongs to the multi antimicrobial extrusion (MATE) (TC 2.A.66.1) family.</text>
</comment>
<evidence type="ECO:0000256" key="1">
    <source>
        <dbReference type="ARBA" id="ARBA00004141"/>
    </source>
</evidence>
<comment type="caution">
    <text evidence="7">The sequence shown here is derived from an EMBL/GenBank/DDBJ whole genome shotgun (WGS) entry which is preliminary data.</text>
</comment>
<evidence type="ECO:0000256" key="2">
    <source>
        <dbReference type="ARBA" id="ARBA00010199"/>
    </source>
</evidence>
<dbReference type="EMBL" id="JSUQ01000026">
    <property type="protein sequence ID" value="KHQ50473.1"/>
    <property type="molecule type" value="Genomic_DNA"/>
</dbReference>
<evidence type="ECO:0000256" key="6">
    <source>
        <dbReference type="ARBA" id="ARBA00023136"/>
    </source>
</evidence>
<dbReference type="STRING" id="561184.SAMN05216376_12128"/>
<keyword evidence="5" id="KW-1133">Transmembrane helix</keyword>
<evidence type="ECO:0000256" key="3">
    <source>
        <dbReference type="ARBA" id="ARBA00022448"/>
    </source>
</evidence>
<dbReference type="InterPro" id="IPR044644">
    <property type="entry name" value="DinF-like"/>
</dbReference>
<dbReference type="GO" id="GO:0005886">
    <property type="term" value="C:plasma membrane"/>
    <property type="evidence" value="ECO:0007669"/>
    <property type="project" value="TreeGrafter"/>
</dbReference>
<sequence>MTASQPITHARVLTIAVPIVISNMTVPLQGIADTAIIGQIPDATPIAAVAVGAALITAILWIFGFLRMGTAGMTAQAQGAGNRAEVAALLTRALMVGGAGGLLLIPLFGPIAAFGFDLSPATDEVKALAQGYMDIRILSAPAAIAIYGINGWLGAQERTRAMLVLQLWLVTVNVGLNVLFVVGMDLGVEGVAWATFVADWSGLVLGLWLCRSTFANPAWRDWPRVFDRERLRHMAAVNTDILIRSLLFEAIMLSFIFYYSAGFGVVTLAASQVLLHFIEIMAYALDGFAFAAEALVGQAFGARALGRLRRAVRLTSLWGFLSNLVFALGFALLGGTIIDAMTKDPEVQQMARNFLPWIVAAPVLGLPAWMLDGIFIGATRTRDMRNMMAVSVVVYFIAVSVLIPLWGAHGLWASLMIAYVTRAVTLALRYPALERATLAA</sequence>
<dbReference type="InterPro" id="IPR002528">
    <property type="entry name" value="MATE_fam"/>
</dbReference>
<keyword evidence="4" id="KW-0812">Transmembrane</keyword>
<accession>A0A225Q7M5</accession>
<protein>
    <submittedName>
        <fullName evidence="7">DNA-damage-inducible protein F</fullName>
    </submittedName>
</protein>
<reference evidence="7 8" key="1">
    <citation type="submission" date="2014-10" db="EMBL/GenBank/DDBJ databases">
        <title>Genome sequence of Ponticoccus sp. strain UMTAT08 isolated from clonal culture of toxic dinoflagellate Alexandrium tamiyavanichii.</title>
        <authorList>
            <person name="Gan H.Y."/>
            <person name="Muhd D.-D."/>
            <person name="Mohd Noor M.E."/>
            <person name="Yeong Y.S."/>
            <person name="Usup G."/>
        </authorList>
    </citation>
    <scope>NUCLEOTIDE SEQUENCE [LARGE SCALE GENOMIC DNA]</scope>
    <source>
        <strain evidence="7 8">UMTAT08</strain>
    </source>
</reference>
<dbReference type="InterPro" id="IPR050222">
    <property type="entry name" value="MATE_MdtK"/>
</dbReference>
<dbReference type="NCBIfam" id="TIGR00797">
    <property type="entry name" value="matE"/>
    <property type="match status" value="1"/>
</dbReference>
<keyword evidence="8" id="KW-1185">Reference proteome</keyword>
<dbReference type="GO" id="GO:0042910">
    <property type="term" value="F:xenobiotic transmembrane transporter activity"/>
    <property type="evidence" value="ECO:0007669"/>
    <property type="project" value="InterPro"/>
</dbReference>
<dbReference type="AlphaFoldDB" id="A0A0B3RUS7"/>
<dbReference type="CDD" id="cd13136">
    <property type="entry name" value="MATE_DinF_like"/>
    <property type="match status" value="1"/>
</dbReference>
<dbReference type="OrthoDB" id="9789527at2"/>
<dbReference type="RefSeq" id="WP_043146127.1">
    <property type="nucleotide sequence ID" value="NZ_JAHVJH010000023.1"/>
</dbReference>
<dbReference type="Proteomes" id="UP000030960">
    <property type="component" value="Unassembled WGS sequence"/>
</dbReference>
<dbReference type="PATRIC" id="fig|1515334.3.peg.5009"/>
<evidence type="ECO:0000256" key="4">
    <source>
        <dbReference type="ARBA" id="ARBA00022692"/>
    </source>
</evidence>
<proteinExistence type="inferred from homology"/>
<keyword evidence="3" id="KW-0813">Transport</keyword>
<dbReference type="Pfam" id="PF01554">
    <property type="entry name" value="MatE"/>
    <property type="match status" value="2"/>
</dbReference>
<evidence type="ECO:0000313" key="8">
    <source>
        <dbReference type="Proteomes" id="UP000030960"/>
    </source>
</evidence>
<accession>A0A0B3RUS7</accession>